<reference evidence="1 2" key="1">
    <citation type="submission" date="2019-03" db="EMBL/GenBank/DDBJ databases">
        <title>Genomic Encyclopedia of Type Strains, Phase III (KMG-III): the genomes of soil and plant-associated and newly described type strains.</title>
        <authorList>
            <person name="Whitman W."/>
        </authorList>
    </citation>
    <scope>NUCLEOTIDE SEQUENCE [LARGE SCALE GENOMIC DNA]</scope>
    <source>
        <strain evidence="1 2">CGMCC 1.12801</strain>
    </source>
</reference>
<dbReference type="Gene3D" id="3.90.1150.10">
    <property type="entry name" value="Aspartate Aminotransferase, domain 1"/>
    <property type="match status" value="1"/>
</dbReference>
<dbReference type="RefSeq" id="WP_317130194.1">
    <property type="nucleotide sequence ID" value="NZ_SNZV01000010.1"/>
</dbReference>
<dbReference type="Proteomes" id="UP000294752">
    <property type="component" value="Unassembled WGS sequence"/>
</dbReference>
<comment type="caution">
    <text evidence="1">The sequence shown here is derived from an EMBL/GenBank/DDBJ whole genome shotgun (WGS) entry which is preliminary data.</text>
</comment>
<dbReference type="AlphaFoldDB" id="A0A4R7CT26"/>
<gene>
    <name evidence="1" type="ORF">B0I21_11023</name>
</gene>
<sequence>MAELDGKMNAATFVSKLKDVGIYAVAFDTYLVRFVTHLDITDQHLDVLKSKLRF</sequence>
<accession>A0A4R7CT26</accession>
<evidence type="ECO:0000313" key="1">
    <source>
        <dbReference type="EMBL" id="TDS09746.1"/>
    </source>
</evidence>
<organism evidence="1 2">
    <name type="scientific">Sphingobacterium paludis</name>
    <dbReference type="NCBI Taxonomy" id="1476465"/>
    <lineage>
        <taxon>Bacteria</taxon>
        <taxon>Pseudomonadati</taxon>
        <taxon>Bacteroidota</taxon>
        <taxon>Sphingobacteriia</taxon>
        <taxon>Sphingobacteriales</taxon>
        <taxon>Sphingobacteriaceae</taxon>
        <taxon>Sphingobacterium</taxon>
    </lineage>
</organism>
<dbReference type="InterPro" id="IPR015424">
    <property type="entry name" value="PyrdxlP-dep_Trfase"/>
</dbReference>
<evidence type="ECO:0000313" key="2">
    <source>
        <dbReference type="Proteomes" id="UP000294752"/>
    </source>
</evidence>
<keyword evidence="2" id="KW-1185">Reference proteome</keyword>
<proteinExistence type="predicted"/>
<protein>
    <submittedName>
        <fullName evidence="1">Uncharacterized protein</fullName>
    </submittedName>
</protein>
<dbReference type="InterPro" id="IPR015422">
    <property type="entry name" value="PyrdxlP-dep_Trfase_small"/>
</dbReference>
<dbReference type="EMBL" id="SNZV01000010">
    <property type="protein sequence ID" value="TDS09746.1"/>
    <property type="molecule type" value="Genomic_DNA"/>
</dbReference>
<name>A0A4R7CT26_9SPHI</name>
<dbReference type="SUPFAM" id="SSF53383">
    <property type="entry name" value="PLP-dependent transferases"/>
    <property type="match status" value="1"/>
</dbReference>